<sequence length="138" mass="15413">MKIMKNIILICLFLAVSFGQMNQNSDRQGHFQHQGGQRSGPPTLPDSPQLQLQFCLLKNCRNFIQDCSGDDNCFQLLKKCPPSQNGLNIIDCFKLNINENQNLKSALPFYNCINDNCADQAKIGTQSVSGHDHGDNNN</sequence>
<dbReference type="KEGG" id="tet:TTHERM_00335730"/>
<dbReference type="AlphaFoldDB" id="I7MEP2"/>
<feature type="signal peptide" evidence="1">
    <location>
        <begin position="1"/>
        <end position="19"/>
    </location>
</feature>
<evidence type="ECO:0000313" key="3">
    <source>
        <dbReference type="Proteomes" id="UP000009168"/>
    </source>
</evidence>
<dbReference type="Proteomes" id="UP000009168">
    <property type="component" value="Unassembled WGS sequence"/>
</dbReference>
<accession>I7MEP2</accession>
<reference evidence="3" key="1">
    <citation type="journal article" date="2006" name="PLoS Biol.">
        <title>Macronuclear genome sequence of the ciliate Tetrahymena thermophila, a model eukaryote.</title>
        <authorList>
            <person name="Eisen J.A."/>
            <person name="Coyne R.S."/>
            <person name="Wu M."/>
            <person name="Wu D."/>
            <person name="Thiagarajan M."/>
            <person name="Wortman J.R."/>
            <person name="Badger J.H."/>
            <person name="Ren Q."/>
            <person name="Amedeo P."/>
            <person name="Jones K.M."/>
            <person name="Tallon L.J."/>
            <person name="Delcher A.L."/>
            <person name="Salzberg S.L."/>
            <person name="Silva J.C."/>
            <person name="Haas B.J."/>
            <person name="Majoros W.H."/>
            <person name="Farzad M."/>
            <person name="Carlton J.M."/>
            <person name="Smith R.K. Jr."/>
            <person name="Garg J."/>
            <person name="Pearlman R.E."/>
            <person name="Karrer K.M."/>
            <person name="Sun L."/>
            <person name="Manning G."/>
            <person name="Elde N.C."/>
            <person name="Turkewitz A.P."/>
            <person name="Asai D.J."/>
            <person name="Wilkes D.E."/>
            <person name="Wang Y."/>
            <person name="Cai H."/>
            <person name="Collins K."/>
            <person name="Stewart B.A."/>
            <person name="Lee S.R."/>
            <person name="Wilamowska K."/>
            <person name="Weinberg Z."/>
            <person name="Ruzzo W.L."/>
            <person name="Wloga D."/>
            <person name="Gaertig J."/>
            <person name="Frankel J."/>
            <person name="Tsao C.-C."/>
            <person name="Gorovsky M.A."/>
            <person name="Keeling P.J."/>
            <person name="Waller R.F."/>
            <person name="Patron N.J."/>
            <person name="Cherry J.M."/>
            <person name="Stover N.A."/>
            <person name="Krieger C.J."/>
            <person name="del Toro C."/>
            <person name="Ryder H.F."/>
            <person name="Williamson S.C."/>
            <person name="Barbeau R.A."/>
            <person name="Hamilton E.P."/>
            <person name="Orias E."/>
        </authorList>
    </citation>
    <scope>NUCLEOTIDE SEQUENCE [LARGE SCALE GENOMIC DNA]</scope>
    <source>
        <strain evidence="3">SB210</strain>
    </source>
</reference>
<evidence type="ECO:0000313" key="2">
    <source>
        <dbReference type="EMBL" id="EAR97296.2"/>
    </source>
</evidence>
<proteinExistence type="predicted"/>
<keyword evidence="1" id="KW-0732">Signal</keyword>
<keyword evidence="3" id="KW-1185">Reference proteome</keyword>
<dbReference type="InParanoid" id="I7MEP2"/>
<dbReference type="RefSeq" id="XP_001017541.2">
    <property type="nucleotide sequence ID" value="XM_001017541.3"/>
</dbReference>
<dbReference type="GeneID" id="7846744"/>
<gene>
    <name evidence="2" type="ORF">TTHERM_00335730</name>
</gene>
<name>I7MEP2_TETTS</name>
<dbReference type="EMBL" id="GG662666">
    <property type="protein sequence ID" value="EAR97296.2"/>
    <property type="molecule type" value="Genomic_DNA"/>
</dbReference>
<protein>
    <recommendedName>
        <fullName evidence="4">Transmembrane protein</fullName>
    </recommendedName>
</protein>
<evidence type="ECO:0000256" key="1">
    <source>
        <dbReference type="SAM" id="SignalP"/>
    </source>
</evidence>
<feature type="chain" id="PRO_5003712592" description="Transmembrane protein" evidence="1">
    <location>
        <begin position="20"/>
        <end position="138"/>
    </location>
</feature>
<organism evidence="2 3">
    <name type="scientific">Tetrahymena thermophila (strain SB210)</name>
    <dbReference type="NCBI Taxonomy" id="312017"/>
    <lineage>
        <taxon>Eukaryota</taxon>
        <taxon>Sar</taxon>
        <taxon>Alveolata</taxon>
        <taxon>Ciliophora</taxon>
        <taxon>Intramacronucleata</taxon>
        <taxon>Oligohymenophorea</taxon>
        <taxon>Hymenostomatida</taxon>
        <taxon>Tetrahymenina</taxon>
        <taxon>Tetrahymenidae</taxon>
        <taxon>Tetrahymena</taxon>
    </lineage>
</organism>
<dbReference type="HOGENOM" id="CLU_1859285_0_0_1"/>
<evidence type="ECO:0008006" key="4">
    <source>
        <dbReference type="Google" id="ProtNLM"/>
    </source>
</evidence>